<proteinExistence type="predicted"/>
<organism evidence="1 2">
    <name type="scientific">Vigna unguiculata</name>
    <name type="common">Cowpea</name>
    <dbReference type="NCBI Taxonomy" id="3917"/>
    <lineage>
        <taxon>Eukaryota</taxon>
        <taxon>Viridiplantae</taxon>
        <taxon>Streptophyta</taxon>
        <taxon>Embryophyta</taxon>
        <taxon>Tracheophyta</taxon>
        <taxon>Spermatophyta</taxon>
        <taxon>Magnoliopsida</taxon>
        <taxon>eudicotyledons</taxon>
        <taxon>Gunneridae</taxon>
        <taxon>Pentapetalae</taxon>
        <taxon>rosids</taxon>
        <taxon>fabids</taxon>
        <taxon>Fabales</taxon>
        <taxon>Fabaceae</taxon>
        <taxon>Papilionoideae</taxon>
        <taxon>50 kb inversion clade</taxon>
        <taxon>NPAAA clade</taxon>
        <taxon>indigoferoid/millettioid clade</taxon>
        <taxon>Phaseoleae</taxon>
        <taxon>Vigna</taxon>
    </lineage>
</organism>
<sequence length="207" mass="23671">MASSSSSCKRIKQVATKQRDSDIDGWISDPEAQDTFVRSFRNCKIINHKYADLPFFQTHVFAFPTLLSFQSLEKFVQLKGNVYPDLVRIFYVNLRCEEDLLTSHVKGVNIVLTKELWTSIAGFQPGGLPAHRGLPGVNRLDIYQSCLRDPTAKRNYNIFRADAIEKDERVLAFIISWILVPHNSNHAQLTTEDVFLLHAFKCNLLID</sequence>
<accession>A0A4D6MFS3</accession>
<dbReference type="AlphaFoldDB" id="A0A4D6MFS3"/>
<gene>
    <name evidence="1" type="ORF">DEO72_LG7g602</name>
</gene>
<reference evidence="1 2" key="1">
    <citation type="submission" date="2019-04" db="EMBL/GenBank/DDBJ databases">
        <title>An improved genome assembly and genetic linkage map for asparagus bean, Vigna unguiculata ssp. sesquipedialis.</title>
        <authorList>
            <person name="Xia Q."/>
            <person name="Zhang R."/>
            <person name="Dong Y."/>
        </authorList>
    </citation>
    <scope>NUCLEOTIDE SEQUENCE [LARGE SCALE GENOMIC DNA]</scope>
    <source>
        <tissue evidence="1">Leaf</tissue>
    </source>
</reference>
<dbReference type="Proteomes" id="UP000501690">
    <property type="component" value="Linkage Group LG7"/>
</dbReference>
<evidence type="ECO:0000313" key="2">
    <source>
        <dbReference type="Proteomes" id="UP000501690"/>
    </source>
</evidence>
<dbReference type="EMBL" id="CP039351">
    <property type="protein sequence ID" value="QCD99321.1"/>
    <property type="molecule type" value="Genomic_DNA"/>
</dbReference>
<name>A0A4D6MFS3_VIGUN</name>
<evidence type="ECO:0000313" key="1">
    <source>
        <dbReference type="EMBL" id="QCD99321.1"/>
    </source>
</evidence>
<protein>
    <submittedName>
        <fullName evidence="1">Uncharacterized protein</fullName>
    </submittedName>
</protein>
<keyword evidence="2" id="KW-1185">Reference proteome</keyword>